<keyword evidence="1" id="KW-1133">Transmembrane helix</keyword>
<feature type="transmembrane region" description="Helical" evidence="1">
    <location>
        <begin position="6"/>
        <end position="23"/>
    </location>
</feature>
<dbReference type="EMBL" id="KN833835">
    <property type="protein sequence ID" value="KIK17211.1"/>
    <property type="molecule type" value="Genomic_DNA"/>
</dbReference>
<dbReference type="Proteomes" id="UP000054018">
    <property type="component" value="Unassembled WGS sequence"/>
</dbReference>
<keyword evidence="1" id="KW-0472">Membrane</keyword>
<evidence type="ECO:0000313" key="3">
    <source>
        <dbReference type="Proteomes" id="UP000054018"/>
    </source>
</evidence>
<sequence length="50" mass="5556">LGTRVVAVHVALHHLSLLFTVCLSPNRSRRSFFTSYVGFDPGLNAQDNNK</sequence>
<gene>
    <name evidence="2" type="ORF">PISMIDRAFT_685461</name>
</gene>
<keyword evidence="3" id="KW-1185">Reference proteome</keyword>
<organism evidence="2 3">
    <name type="scientific">Pisolithus microcarpus 441</name>
    <dbReference type="NCBI Taxonomy" id="765257"/>
    <lineage>
        <taxon>Eukaryota</taxon>
        <taxon>Fungi</taxon>
        <taxon>Dikarya</taxon>
        <taxon>Basidiomycota</taxon>
        <taxon>Agaricomycotina</taxon>
        <taxon>Agaricomycetes</taxon>
        <taxon>Agaricomycetidae</taxon>
        <taxon>Boletales</taxon>
        <taxon>Sclerodermatineae</taxon>
        <taxon>Pisolithaceae</taxon>
        <taxon>Pisolithus</taxon>
    </lineage>
</organism>
<name>A0A0C9YKL0_9AGAM</name>
<reference evidence="2 3" key="1">
    <citation type="submission" date="2014-04" db="EMBL/GenBank/DDBJ databases">
        <authorList>
            <consortium name="DOE Joint Genome Institute"/>
            <person name="Kuo A."/>
            <person name="Kohler A."/>
            <person name="Costa M.D."/>
            <person name="Nagy L.G."/>
            <person name="Floudas D."/>
            <person name="Copeland A."/>
            <person name="Barry K.W."/>
            <person name="Cichocki N."/>
            <person name="Veneault-Fourrey C."/>
            <person name="LaButti K."/>
            <person name="Lindquist E.A."/>
            <person name="Lipzen A."/>
            <person name="Lundell T."/>
            <person name="Morin E."/>
            <person name="Murat C."/>
            <person name="Sun H."/>
            <person name="Tunlid A."/>
            <person name="Henrissat B."/>
            <person name="Grigoriev I.V."/>
            <person name="Hibbett D.S."/>
            <person name="Martin F."/>
            <person name="Nordberg H.P."/>
            <person name="Cantor M.N."/>
            <person name="Hua S.X."/>
        </authorList>
    </citation>
    <scope>NUCLEOTIDE SEQUENCE [LARGE SCALE GENOMIC DNA]</scope>
    <source>
        <strain evidence="2 3">441</strain>
    </source>
</reference>
<dbReference type="HOGENOM" id="CLU_211156_0_0_1"/>
<accession>A0A0C9YKL0</accession>
<proteinExistence type="predicted"/>
<feature type="non-terminal residue" evidence="2">
    <location>
        <position position="1"/>
    </location>
</feature>
<evidence type="ECO:0000256" key="1">
    <source>
        <dbReference type="SAM" id="Phobius"/>
    </source>
</evidence>
<dbReference type="AlphaFoldDB" id="A0A0C9YKL0"/>
<protein>
    <submittedName>
        <fullName evidence="2">Uncharacterized protein</fullName>
    </submittedName>
</protein>
<reference evidence="3" key="2">
    <citation type="submission" date="2015-01" db="EMBL/GenBank/DDBJ databases">
        <title>Evolutionary Origins and Diversification of the Mycorrhizal Mutualists.</title>
        <authorList>
            <consortium name="DOE Joint Genome Institute"/>
            <consortium name="Mycorrhizal Genomics Consortium"/>
            <person name="Kohler A."/>
            <person name="Kuo A."/>
            <person name="Nagy L.G."/>
            <person name="Floudas D."/>
            <person name="Copeland A."/>
            <person name="Barry K.W."/>
            <person name="Cichocki N."/>
            <person name="Veneault-Fourrey C."/>
            <person name="LaButti K."/>
            <person name="Lindquist E.A."/>
            <person name="Lipzen A."/>
            <person name="Lundell T."/>
            <person name="Morin E."/>
            <person name="Murat C."/>
            <person name="Riley R."/>
            <person name="Ohm R."/>
            <person name="Sun H."/>
            <person name="Tunlid A."/>
            <person name="Henrissat B."/>
            <person name="Grigoriev I.V."/>
            <person name="Hibbett D.S."/>
            <person name="Martin F."/>
        </authorList>
    </citation>
    <scope>NUCLEOTIDE SEQUENCE [LARGE SCALE GENOMIC DNA]</scope>
    <source>
        <strain evidence="3">441</strain>
    </source>
</reference>
<keyword evidence="1" id="KW-0812">Transmembrane</keyword>
<evidence type="ECO:0000313" key="2">
    <source>
        <dbReference type="EMBL" id="KIK17211.1"/>
    </source>
</evidence>